<reference evidence="2 3" key="1">
    <citation type="submission" date="2016-07" db="EMBL/GenBank/DDBJ databases">
        <title>Multiple horizontal gene transfer events from other fungi enriched the ability of initially mycotrophic Trichoderma (Ascomycota) to feed on dead plant biomass.</title>
        <authorList>
            <consortium name="DOE Joint Genome Institute"/>
            <person name="Aerts A."/>
            <person name="Atanasova L."/>
            <person name="Chenthamara K."/>
            <person name="Zhang J."/>
            <person name="Grujic M."/>
            <person name="Henrissat B."/>
            <person name="Kuo A."/>
            <person name="Salamov A."/>
            <person name="Lipzen A."/>
            <person name="Labutti K."/>
            <person name="Barry K."/>
            <person name="Miao Y."/>
            <person name="Rahimi M.J."/>
            <person name="Shen Q."/>
            <person name="Grigoriev I.V."/>
            <person name="Kubicek C.P."/>
            <person name="Druzhinina I.S."/>
        </authorList>
    </citation>
    <scope>NUCLEOTIDE SEQUENCE [LARGE SCALE GENOMIC DNA]</scope>
    <source>
        <strain evidence="2 3">CBS 433.97</strain>
    </source>
</reference>
<keyword evidence="3" id="KW-1185">Reference proteome</keyword>
<sequence length="466" mass="53380">MVRFDAPYPGNEDTKNTEWSQAAHSGMRSPDHLWGEYWQRFNTFRIPIFDKVEYFRIAMAVAKDSTSKEDFERKFEQVNERRLRELQSLLSRMYWNIERSSTPRAAHIETSDANTLGCLEHFVRVLNGYVFEQKADMEPTKIVVEAHNSTEEHPLQETEQIFMEDETETLIREISRSPSADPEYEEYLRTGKLPEEDEWSSQLPHDIDWSYEIQKEHQAGRKRYEENNTFIRTNFDTLTPTSNAAESHTLDSDDDTPSMQQVPSLISNDSQDLEEENETAATQDGLGRRSSTSSKRSSNSAKKRVRFDDDDEDISTHEPKRRRLENTLAQTETSPTSRTTRASSPTRQVADGSVSRKRCRPDEDEEDNGYKRQKIESPPRPSYSAPLTSSTEDGSASLLARGSSEKLLEGQAPESNKGGGKRRKQKSTSPNPRAKSFRNTLNTRSSRRAKSSTLWELDSSGKPRTT</sequence>
<feature type="compositionally biased region" description="Basic and acidic residues" evidence="1">
    <location>
        <begin position="368"/>
        <end position="377"/>
    </location>
</feature>
<evidence type="ECO:0000313" key="2">
    <source>
        <dbReference type="EMBL" id="PTB39494.1"/>
    </source>
</evidence>
<dbReference type="AlphaFoldDB" id="A0A2T3Z3W7"/>
<feature type="compositionally biased region" description="Polar residues" evidence="1">
    <location>
        <begin position="235"/>
        <end position="246"/>
    </location>
</feature>
<name>A0A2T3Z3W7_TRIA4</name>
<proteinExistence type="predicted"/>
<feature type="region of interest" description="Disordered" evidence="1">
    <location>
        <begin position="235"/>
        <end position="466"/>
    </location>
</feature>
<feature type="compositionally biased region" description="Low complexity" evidence="1">
    <location>
        <begin position="329"/>
        <end position="348"/>
    </location>
</feature>
<evidence type="ECO:0000313" key="3">
    <source>
        <dbReference type="Proteomes" id="UP000240493"/>
    </source>
</evidence>
<feature type="compositionally biased region" description="Polar residues" evidence="1">
    <location>
        <begin position="427"/>
        <end position="444"/>
    </location>
</feature>
<protein>
    <submittedName>
        <fullName evidence="2">Uncharacterized protein</fullName>
    </submittedName>
</protein>
<feature type="compositionally biased region" description="Polar residues" evidence="1">
    <location>
        <begin position="385"/>
        <end position="394"/>
    </location>
</feature>
<dbReference type="OrthoDB" id="4899674at2759"/>
<evidence type="ECO:0000256" key="1">
    <source>
        <dbReference type="SAM" id="MobiDB-lite"/>
    </source>
</evidence>
<feature type="compositionally biased region" description="Polar residues" evidence="1">
    <location>
        <begin position="257"/>
        <end position="270"/>
    </location>
</feature>
<gene>
    <name evidence="2" type="ORF">M441DRAFT_48649</name>
</gene>
<dbReference type="Proteomes" id="UP000240493">
    <property type="component" value="Unassembled WGS sequence"/>
</dbReference>
<dbReference type="EMBL" id="KZ679264">
    <property type="protein sequence ID" value="PTB39494.1"/>
    <property type="molecule type" value="Genomic_DNA"/>
</dbReference>
<organism evidence="2 3">
    <name type="scientific">Trichoderma asperellum (strain ATCC 204424 / CBS 433.97 / NBRC 101777)</name>
    <dbReference type="NCBI Taxonomy" id="1042311"/>
    <lineage>
        <taxon>Eukaryota</taxon>
        <taxon>Fungi</taxon>
        <taxon>Dikarya</taxon>
        <taxon>Ascomycota</taxon>
        <taxon>Pezizomycotina</taxon>
        <taxon>Sordariomycetes</taxon>
        <taxon>Hypocreomycetidae</taxon>
        <taxon>Hypocreales</taxon>
        <taxon>Hypocreaceae</taxon>
        <taxon>Trichoderma</taxon>
    </lineage>
</organism>
<accession>A0A2T3Z3W7</accession>
<feature type="compositionally biased region" description="Low complexity" evidence="1">
    <location>
        <begin position="288"/>
        <end position="300"/>
    </location>
</feature>